<dbReference type="RefSeq" id="WP_153437673.1">
    <property type="nucleotide sequence ID" value="NZ_JACIGA010000015.1"/>
</dbReference>
<proteinExistence type="predicted"/>
<dbReference type="OrthoDB" id="7056813at2"/>
<keyword evidence="1" id="KW-0805">Transcription regulation</keyword>
<evidence type="ECO:0000313" key="6">
    <source>
        <dbReference type="EMBL" id="MQX14585.1"/>
    </source>
</evidence>
<feature type="DNA-binding region" description="H-T-H motif" evidence="4">
    <location>
        <begin position="36"/>
        <end position="55"/>
    </location>
</feature>
<keyword evidence="7" id="KW-1185">Reference proteome</keyword>
<keyword evidence="3" id="KW-0804">Transcription</keyword>
<dbReference type="InterPro" id="IPR036271">
    <property type="entry name" value="Tet_transcr_reg_TetR-rel_C_sf"/>
</dbReference>
<gene>
    <name evidence="6" type="ORF">GHK62_07335</name>
</gene>
<dbReference type="SUPFAM" id="SSF48498">
    <property type="entry name" value="Tetracyclin repressor-like, C-terminal domain"/>
    <property type="match status" value="1"/>
</dbReference>
<evidence type="ECO:0000256" key="1">
    <source>
        <dbReference type="ARBA" id="ARBA00023015"/>
    </source>
</evidence>
<dbReference type="InterPro" id="IPR001647">
    <property type="entry name" value="HTH_TetR"/>
</dbReference>
<keyword evidence="2 4" id="KW-0238">DNA-binding</keyword>
<dbReference type="PANTHER" id="PTHR30055">
    <property type="entry name" value="HTH-TYPE TRANSCRIPTIONAL REGULATOR RUTR"/>
    <property type="match status" value="1"/>
</dbReference>
<accession>A0A6N7LCC8</accession>
<dbReference type="Pfam" id="PF13305">
    <property type="entry name" value="TetR_C_33"/>
    <property type="match status" value="1"/>
</dbReference>
<protein>
    <submittedName>
        <fullName evidence="6">TetR family transcriptional regulator</fullName>
    </submittedName>
</protein>
<feature type="domain" description="HTH tetR-type" evidence="5">
    <location>
        <begin position="13"/>
        <end position="73"/>
    </location>
</feature>
<dbReference type="PRINTS" id="PR00455">
    <property type="entry name" value="HTHTETR"/>
</dbReference>
<dbReference type="Proteomes" id="UP000439983">
    <property type="component" value="Unassembled WGS sequence"/>
</dbReference>
<dbReference type="InterPro" id="IPR009057">
    <property type="entry name" value="Homeodomain-like_sf"/>
</dbReference>
<dbReference type="AlphaFoldDB" id="A0A6N7LCC8"/>
<dbReference type="SUPFAM" id="SSF46689">
    <property type="entry name" value="Homeodomain-like"/>
    <property type="match status" value="1"/>
</dbReference>
<dbReference type="PANTHER" id="PTHR30055:SF220">
    <property type="entry name" value="TETR-FAMILY REGULATORY PROTEIN"/>
    <property type="match status" value="1"/>
</dbReference>
<sequence length="198" mass="21223">MKSKTPTRGYHHGDLRTALIEAGLELLEREGPGGVSLRAVARLAGVSQAAPYAHFAGKRDLMSAIAVIGFSRLRDLIAPLASDPAQSIGDLGVKYIEFAKGNPGLYTLMFGSSEYIDSRDAQLSHASRQAFELLVRKAGRKGSSAVGDPGPIAAWSLVHGLVMLLMNEKIPAEMNERLPEILRLLEPGIAEHTREGGV</sequence>
<dbReference type="GO" id="GO:0003700">
    <property type="term" value="F:DNA-binding transcription factor activity"/>
    <property type="evidence" value="ECO:0007669"/>
    <property type="project" value="TreeGrafter"/>
</dbReference>
<comment type="caution">
    <text evidence="6">The sequence shown here is derived from an EMBL/GenBank/DDBJ whole genome shotgun (WGS) entry which is preliminary data.</text>
</comment>
<evidence type="ECO:0000256" key="2">
    <source>
        <dbReference type="ARBA" id="ARBA00023125"/>
    </source>
</evidence>
<evidence type="ECO:0000256" key="3">
    <source>
        <dbReference type="ARBA" id="ARBA00023163"/>
    </source>
</evidence>
<name>A0A6N7LCC8_SINTE</name>
<evidence type="ECO:0000256" key="4">
    <source>
        <dbReference type="PROSITE-ProRule" id="PRU00335"/>
    </source>
</evidence>
<dbReference type="GO" id="GO:0000976">
    <property type="term" value="F:transcription cis-regulatory region binding"/>
    <property type="evidence" value="ECO:0007669"/>
    <property type="project" value="TreeGrafter"/>
</dbReference>
<dbReference type="InterPro" id="IPR025996">
    <property type="entry name" value="MT1864/Rv1816-like_C"/>
</dbReference>
<dbReference type="Gene3D" id="1.10.357.10">
    <property type="entry name" value="Tetracycline Repressor, domain 2"/>
    <property type="match status" value="1"/>
</dbReference>
<evidence type="ECO:0000313" key="7">
    <source>
        <dbReference type="Proteomes" id="UP000439983"/>
    </source>
</evidence>
<dbReference type="Pfam" id="PF00440">
    <property type="entry name" value="TetR_N"/>
    <property type="match status" value="1"/>
</dbReference>
<dbReference type="PROSITE" id="PS50977">
    <property type="entry name" value="HTH_TETR_2"/>
    <property type="match status" value="1"/>
</dbReference>
<reference evidence="6 7" key="1">
    <citation type="journal article" date="2013" name="Genome Biol.">
        <title>Comparative genomics of the core and accessory genomes of 48 Sinorhizobium strains comprising five genospecies.</title>
        <authorList>
            <person name="Sugawara M."/>
            <person name="Epstein B."/>
            <person name="Badgley B.D."/>
            <person name="Unno T."/>
            <person name="Xu L."/>
            <person name="Reese J."/>
            <person name="Gyaneshwar P."/>
            <person name="Denny R."/>
            <person name="Mudge J."/>
            <person name="Bharti A.K."/>
            <person name="Farmer A.D."/>
            <person name="May G.D."/>
            <person name="Woodward J.E."/>
            <person name="Medigue C."/>
            <person name="Vallenet D."/>
            <person name="Lajus A."/>
            <person name="Rouy Z."/>
            <person name="Martinez-Vaz B."/>
            <person name="Tiffin P."/>
            <person name="Young N.D."/>
            <person name="Sadowsky M.J."/>
        </authorList>
    </citation>
    <scope>NUCLEOTIDE SEQUENCE [LARGE SCALE GENOMIC DNA]</scope>
    <source>
        <strain evidence="6 7">USDA4894</strain>
    </source>
</reference>
<evidence type="ECO:0000259" key="5">
    <source>
        <dbReference type="PROSITE" id="PS50977"/>
    </source>
</evidence>
<dbReference type="EMBL" id="WITC01000032">
    <property type="protein sequence ID" value="MQX14585.1"/>
    <property type="molecule type" value="Genomic_DNA"/>
</dbReference>
<dbReference type="InterPro" id="IPR050109">
    <property type="entry name" value="HTH-type_TetR-like_transc_reg"/>
</dbReference>
<organism evidence="6 7">
    <name type="scientific">Sinorhizobium terangae</name>
    <dbReference type="NCBI Taxonomy" id="110322"/>
    <lineage>
        <taxon>Bacteria</taxon>
        <taxon>Pseudomonadati</taxon>
        <taxon>Pseudomonadota</taxon>
        <taxon>Alphaproteobacteria</taxon>
        <taxon>Hyphomicrobiales</taxon>
        <taxon>Rhizobiaceae</taxon>
        <taxon>Sinorhizobium/Ensifer group</taxon>
        <taxon>Sinorhizobium</taxon>
    </lineage>
</organism>